<comment type="caution">
    <text evidence="1">The sequence shown here is derived from an EMBL/GenBank/DDBJ whole genome shotgun (WGS) entry which is preliminary data.</text>
</comment>
<evidence type="ECO:0000313" key="1">
    <source>
        <dbReference type="EMBL" id="TMN78327.1"/>
    </source>
</evidence>
<proteinExistence type="predicted"/>
<sequence>MATTTDFDFWLDEVGLEGHEEIYALYRTVSDVESMGMLECSASDGKYFVRADNIEDTLMLASEKARQAFLATIESRFGISDFGDIEGWYGYERAMSKE</sequence>
<organism evidence="1 2">
    <name type="scientific">Pseudoalteromonas piscicida</name>
    <dbReference type="NCBI Taxonomy" id="43662"/>
    <lineage>
        <taxon>Bacteria</taxon>
        <taxon>Pseudomonadati</taxon>
        <taxon>Pseudomonadota</taxon>
        <taxon>Gammaproteobacteria</taxon>
        <taxon>Alteromonadales</taxon>
        <taxon>Pseudoalteromonadaceae</taxon>
        <taxon>Pseudoalteromonas</taxon>
    </lineage>
</organism>
<dbReference type="Proteomes" id="UP000305423">
    <property type="component" value="Unassembled WGS sequence"/>
</dbReference>
<protein>
    <submittedName>
        <fullName evidence="1">Uncharacterized protein</fullName>
    </submittedName>
</protein>
<gene>
    <name evidence="1" type="ORF">CWB74_08690</name>
</gene>
<dbReference type="RefSeq" id="WP_045962853.1">
    <property type="nucleotide sequence ID" value="NZ_JXXW01000017.1"/>
</dbReference>
<evidence type="ECO:0000313" key="2">
    <source>
        <dbReference type="Proteomes" id="UP000305423"/>
    </source>
</evidence>
<reference evidence="2" key="2">
    <citation type="submission" date="2019-06" db="EMBL/GenBank/DDBJ databases">
        <title>Co-occurence of chitin degradation, pigmentation and bioactivity in marine Pseudoalteromonas.</title>
        <authorList>
            <person name="Sonnenschein E.C."/>
            <person name="Bech P.K."/>
        </authorList>
    </citation>
    <scope>NUCLEOTIDE SEQUENCE [LARGE SCALE GENOMIC DNA]</scope>
    <source>
        <strain evidence="2">S1607</strain>
    </source>
</reference>
<reference evidence="1 2" key="1">
    <citation type="submission" date="2017-12" db="EMBL/GenBank/DDBJ databases">
        <authorList>
            <person name="Paulsen S."/>
            <person name="Gram L.K."/>
        </authorList>
    </citation>
    <scope>NUCLEOTIDE SEQUENCE [LARGE SCALE GENOMIC DNA]</scope>
    <source>
        <strain evidence="1 2">S1607</strain>
    </source>
</reference>
<dbReference type="AlphaFoldDB" id="A0AAQ2EVX8"/>
<dbReference type="EMBL" id="PNEL01000021">
    <property type="protein sequence ID" value="TMN78327.1"/>
    <property type="molecule type" value="Genomic_DNA"/>
</dbReference>
<accession>A0AAQ2EVX8</accession>
<name>A0AAQ2EVX8_PSEO7</name>